<dbReference type="PROSITE" id="PS50089">
    <property type="entry name" value="ZF_RING_2"/>
    <property type="match status" value="1"/>
</dbReference>
<evidence type="ECO:0000256" key="5">
    <source>
        <dbReference type="SAM" id="MobiDB-lite"/>
    </source>
</evidence>
<reference evidence="7" key="1">
    <citation type="journal article" date="2020" name="Fungal Divers.">
        <title>Resolving the Mortierellaceae phylogeny through synthesis of multi-gene phylogenetics and phylogenomics.</title>
        <authorList>
            <person name="Vandepol N."/>
            <person name="Liber J."/>
            <person name="Desiro A."/>
            <person name="Na H."/>
            <person name="Kennedy M."/>
            <person name="Barry K."/>
            <person name="Grigoriev I.V."/>
            <person name="Miller A.N."/>
            <person name="O'Donnell K."/>
            <person name="Stajich J.E."/>
            <person name="Bonito G."/>
        </authorList>
    </citation>
    <scope>NUCLEOTIDE SEQUENCE</scope>
    <source>
        <strain evidence="7">CK1249</strain>
    </source>
</reference>
<sequence>MICQHCLPPKETVNYTSAIRCPFRACSRNGVHSMDELSIDVTLTNLTSAIRAASLESGTLANILSEDTDYWKAHQQPDTLYYGSTVLDPTWSPTLEGLFDPYDEANPAGSTSSSSHHPHHHPLVKEDPSPMALYRNITAVLDAVRPKIQQEIECQVCFLVFEEPFTTECGHTFCKSCLITSLDHKPTCPLCRRKLPLYMHYHNQRPNKTLVRFLQYLAKHLPPNDSKDKDSQESNNYCNNNGININNNNNNNSKDFFSAKEYRKMLRNVLKTESKMFGMVLPPRRRKDHDVDRIAWEPSMAYGTLLQVLSCELLPDGRALVETVGLSRFQVLTYSMMDGYYTATAVELVHDIPLEHEVGLEKAMLEAVAQKQKEAERAENEGEDAADEDDTGLREEVEGFRAQSGKYRQEQEQEQEQEQAQERQQGRTQGQELGSEETAEVGVRSLMGSLSLSSSSSEAAAIVTATATAESAAATALVTASSSSSSSTLERSPSGASNASPESSGPSSLRAPGTGLVELKDLQQLDPDRLSRKQLMQILLSFVAHMQERLGPQDTQRLQREFGEMVEDEGQFFSFWVASILPVRSDQ</sequence>
<feature type="region of interest" description="Disordered" evidence="5">
    <location>
        <begin position="223"/>
        <end position="246"/>
    </location>
</feature>
<dbReference type="PROSITE" id="PS00518">
    <property type="entry name" value="ZF_RING_1"/>
    <property type="match status" value="1"/>
</dbReference>
<feature type="compositionally biased region" description="Low complexity" evidence="5">
    <location>
        <begin position="480"/>
        <end position="508"/>
    </location>
</feature>
<feature type="region of interest" description="Disordered" evidence="5">
    <location>
        <begin position="102"/>
        <end position="127"/>
    </location>
</feature>
<dbReference type="Gene3D" id="3.30.40.10">
    <property type="entry name" value="Zinc/RING finger domain, C3HC4 (zinc finger)"/>
    <property type="match status" value="1"/>
</dbReference>
<dbReference type="Proteomes" id="UP000738359">
    <property type="component" value="Unassembled WGS sequence"/>
</dbReference>
<dbReference type="InterPro" id="IPR013083">
    <property type="entry name" value="Znf_RING/FYVE/PHD"/>
</dbReference>
<evidence type="ECO:0000256" key="4">
    <source>
        <dbReference type="PROSITE-ProRule" id="PRU00175"/>
    </source>
</evidence>
<evidence type="ECO:0000313" key="8">
    <source>
        <dbReference type="Proteomes" id="UP000738359"/>
    </source>
</evidence>
<feature type="compositionally biased region" description="Basic and acidic residues" evidence="5">
    <location>
        <begin position="371"/>
        <end position="380"/>
    </location>
</feature>
<dbReference type="EMBL" id="JAAAHY010001728">
    <property type="protein sequence ID" value="KAF9947114.1"/>
    <property type="molecule type" value="Genomic_DNA"/>
</dbReference>
<feature type="domain" description="RING-type" evidence="6">
    <location>
        <begin position="154"/>
        <end position="192"/>
    </location>
</feature>
<dbReference type="PANTHER" id="PTHR23327:SF42">
    <property type="entry name" value="LON PEPTIDASE N-TERMINAL DOMAIN AND RING FINGER PROTEIN C14F5.10C"/>
    <property type="match status" value="1"/>
</dbReference>
<dbReference type="CDD" id="cd16514">
    <property type="entry name" value="RING-HC_LONFs_rpt2"/>
    <property type="match status" value="1"/>
</dbReference>
<feature type="compositionally biased region" description="Acidic residues" evidence="5">
    <location>
        <begin position="381"/>
        <end position="390"/>
    </location>
</feature>
<accession>A0A9P6LVQ4</accession>
<feature type="region of interest" description="Disordered" evidence="5">
    <location>
        <begin position="371"/>
        <end position="438"/>
    </location>
</feature>
<dbReference type="InterPro" id="IPR046336">
    <property type="entry name" value="Lon_prtase_N_sf"/>
</dbReference>
<evidence type="ECO:0000256" key="2">
    <source>
        <dbReference type="ARBA" id="ARBA00022771"/>
    </source>
</evidence>
<dbReference type="InterPro" id="IPR001841">
    <property type="entry name" value="Znf_RING"/>
</dbReference>
<protein>
    <recommendedName>
        <fullName evidence="6">RING-type domain-containing protein</fullName>
    </recommendedName>
</protein>
<dbReference type="InterPro" id="IPR003111">
    <property type="entry name" value="Lon_prtase_N"/>
</dbReference>
<dbReference type="SUPFAM" id="SSF88697">
    <property type="entry name" value="PUA domain-like"/>
    <property type="match status" value="1"/>
</dbReference>
<feature type="region of interest" description="Disordered" evidence="5">
    <location>
        <begin position="480"/>
        <end position="513"/>
    </location>
</feature>
<evidence type="ECO:0000256" key="3">
    <source>
        <dbReference type="ARBA" id="ARBA00022833"/>
    </source>
</evidence>
<dbReference type="PANTHER" id="PTHR23327">
    <property type="entry name" value="RING FINGER PROTEIN 127"/>
    <property type="match status" value="1"/>
</dbReference>
<keyword evidence="2 4" id="KW-0863">Zinc-finger</keyword>
<organism evidence="7 8">
    <name type="scientific">Mortierella alpina</name>
    <name type="common">Oleaginous fungus</name>
    <name type="synonym">Mortierella renispora</name>
    <dbReference type="NCBI Taxonomy" id="64518"/>
    <lineage>
        <taxon>Eukaryota</taxon>
        <taxon>Fungi</taxon>
        <taxon>Fungi incertae sedis</taxon>
        <taxon>Mucoromycota</taxon>
        <taxon>Mortierellomycotina</taxon>
        <taxon>Mortierellomycetes</taxon>
        <taxon>Mortierellales</taxon>
        <taxon>Mortierellaceae</taxon>
        <taxon>Mortierella</taxon>
    </lineage>
</organism>
<feature type="non-terminal residue" evidence="7">
    <location>
        <position position="1"/>
    </location>
</feature>
<comment type="caution">
    <text evidence="7">The sequence shown here is derived from an EMBL/GenBank/DDBJ whole genome shotgun (WGS) entry which is preliminary data.</text>
</comment>
<dbReference type="Gene3D" id="2.30.130.40">
    <property type="entry name" value="LON domain-like"/>
    <property type="match status" value="1"/>
</dbReference>
<dbReference type="InterPro" id="IPR017907">
    <property type="entry name" value="Znf_RING_CS"/>
</dbReference>
<feature type="compositionally biased region" description="Low complexity" evidence="5">
    <location>
        <begin position="235"/>
        <end position="246"/>
    </location>
</feature>
<evidence type="ECO:0000313" key="7">
    <source>
        <dbReference type="EMBL" id="KAF9947114.1"/>
    </source>
</evidence>
<dbReference type="SMART" id="SM00184">
    <property type="entry name" value="RING"/>
    <property type="match status" value="1"/>
</dbReference>
<dbReference type="AlphaFoldDB" id="A0A9P6LVQ4"/>
<keyword evidence="8" id="KW-1185">Reference proteome</keyword>
<dbReference type="SUPFAM" id="SSF57850">
    <property type="entry name" value="RING/U-box"/>
    <property type="match status" value="1"/>
</dbReference>
<dbReference type="Pfam" id="PF02190">
    <property type="entry name" value="LON_substr_bdg"/>
    <property type="match status" value="1"/>
</dbReference>
<dbReference type="InterPro" id="IPR015947">
    <property type="entry name" value="PUA-like_sf"/>
</dbReference>
<proteinExistence type="predicted"/>
<dbReference type="GO" id="GO:0008270">
    <property type="term" value="F:zinc ion binding"/>
    <property type="evidence" value="ECO:0007669"/>
    <property type="project" value="UniProtKB-KW"/>
</dbReference>
<gene>
    <name evidence="7" type="ORF">BGZ70_002864</name>
</gene>
<dbReference type="OrthoDB" id="264917at2759"/>
<evidence type="ECO:0000259" key="6">
    <source>
        <dbReference type="PROSITE" id="PS50089"/>
    </source>
</evidence>
<name>A0A9P6LVQ4_MORAP</name>
<keyword evidence="3" id="KW-0862">Zinc</keyword>
<evidence type="ECO:0000256" key="1">
    <source>
        <dbReference type="ARBA" id="ARBA00022723"/>
    </source>
</evidence>
<dbReference type="GO" id="GO:0061630">
    <property type="term" value="F:ubiquitin protein ligase activity"/>
    <property type="evidence" value="ECO:0007669"/>
    <property type="project" value="TreeGrafter"/>
</dbReference>
<keyword evidence="1" id="KW-0479">Metal-binding</keyword>
<dbReference type="Pfam" id="PF13923">
    <property type="entry name" value="zf-C3HC4_2"/>
    <property type="match status" value="1"/>
</dbReference>